<dbReference type="PANTHER" id="PTHR30502">
    <property type="entry name" value="2-KETO-3-DEOXY-L-RHAMNONATE ALDOLASE"/>
    <property type="match status" value="1"/>
</dbReference>
<comment type="similarity">
    <text evidence="1">Belongs to the HpcH/HpaI aldolase family.</text>
</comment>
<dbReference type="EMBL" id="CP117449">
    <property type="protein sequence ID" value="WLH10159.1"/>
    <property type="molecule type" value="Genomic_DNA"/>
</dbReference>
<protein>
    <submittedName>
        <fullName evidence="5">Aldolase/citrate lyase family protein</fullName>
    </submittedName>
</protein>
<dbReference type="Gene3D" id="3.20.20.60">
    <property type="entry name" value="Phosphoenolpyruvate-binding domains"/>
    <property type="match status" value="1"/>
</dbReference>
<feature type="domain" description="HpcH/HpaI aldolase/citrate lyase" evidence="4">
    <location>
        <begin position="30"/>
        <end position="248"/>
    </location>
</feature>
<name>A0ABY9G3G5_9PSED</name>
<evidence type="ECO:0000256" key="2">
    <source>
        <dbReference type="ARBA" id="ARBA00022723"/>
    </source>
</evidence>
<keyword evidence="2" id="KW-0479">Metal-binding</keyword>
<sequence length="271" mass="30074">MHKKITSLKDRMADGPTFGMNIYSTACMPIEVAGNWGLDFVFIDAEHTALGVDKDLEKLILAAHYAAIHSLVRVRGTLEWDIRKALEMGAAGVIVPQVHNAGQMREIIRCSKFPPLGRRGGDSSVRSANYAGPGFDWAHYTQEENARSVIVPMAESYEFFDNIDEILDVEGIDAVHFGPADYSLSRQLPVDYRLGNPEVQTRLALLIEKCHKRSIQVMVPCFPADTETARRLLDMGCDMLLMGSDLSWLNQAGQHIAAIQKTFQGAQHTCV</sequence>
<evidence type="ECO:0000313" key="6">
    <source>
        <dbReference type="Proteomes" id="UP001230339"/>
    </source>
</evidence>
<keyword evidence="3 5" id="KW-0456">Lyase</keyword>
<dbReference type="PANTHER" id="PTHR30502:SF0">
    <property type="entry name" value="PHOSPHOENOLPYRUVATE CARBOXYLASE FAMILY PROTEIN"/>
    <property type="match status" value="1"/>
</dbReference>
<dbReference type="GO" id="GO:0016829">
    <property type="term" value="F:lyase activity"/>
    <property type="evidence" value="ECO:0007669"/>
    <property type="project" value="UniProtKB-KW"/>
</dbReference>
<dbReference type="Pfam" id="PF03328">
    <property type="entry name" value="HpcH_HpaI"/>
    <property type="match status" value="1"/>
</dbReference>
<accession>A0ABY9G3G5</accession>
<dbReference type="RefSeq" id="WP_305383648.1">
    <property type="nucleotide sequence ID" value="NZ_CP117426.1"/>
</dbReference>
<evidence type="ECO:0000256" key="1">
    <source>
        <dbReference type="ARBA" id="ARBA00005568"/>
    </source>
</evidence>
<evidence type="ECO:0000259" key="4">
    <source>
        <dbReference type="Pfam" id="PF03328"/>
    </source>
</evidence>
<dbReference type="InterPro" id="IPR005000">
    <property type="entry name" value="Aldolase/citrate-lyase_domain"/>
</dbReference>
<reference evidence="5 6" key="1">
    <citation type="submission" date="2023-02" db="EMBL/GenBank/DDBJ databases">
        <title>Evolution of Hrp T3SS in non-pathogenic Pseudomonas fluorescens.</title>
        <authorList>
            <person name="Liao K."/>
            <person name="Wei H."/>
            <person name="Gu Y."/>
        </authorList>
    </citation>
    <scope>NUCLEOTIDE SEQUENCE [LARGE SCALE GENOMIC DNA]</scope>
    <source>
        <strain evidence="5 6">FP205</strain>
    </source>
</reference>
<dbReference type="InterPro" id="IPR015813">
    <property type="entry name" value="Pyrv/PenolPyrv_kinase-like_dom"/>
</dbReference>
<proteinExistence type="inferred from homology"/>
<dbReference type="InterPro" id="IPR050251">
    <property type="entry name" value="HpcH-HpaI_aldolase"/>
</dbReference>
<dbReference type="Proteomes" id="UP001230339">
    <property type="component" value="Chromosome"/>
</dbReference>
<evidence type="ECO:0000313" key="5">
    <source>
        <dbReference type="EMBL" id="WLH10159.1"/>
    </source>
</evidence>
<evidence type="ECO:0000256" key="3">
    <source>
        <dbReference type="ARBA" id="ARBA00023239"/>
    </source>
</evidence>
<dbReference type="InterPro" id="IPR040442">
    <property type="entry name" value="Pyrv_kinase-like_dom_sf"/>
</dbReference>
<keyword evidence="6" id="KW-1185">Reference proteome</keyword>
<organism evidence="5 6">
    <name type="scientific">Pseudomonas hefeiensis</name>
    <dbReference type="NCBI Taxonomy" id="2738125"/>
    <lineage>
        <taxon>Bacteria</taxon>
        <taxon>Pseudomonadati</taxon>
        <taxon>Pseudomonadota</taxon>
        <taxon>Gammaproteobacteria</taxon>
        <taxon>Pseudomonadales</taxon>
        <taxon>Pseudomonadaceae</taxon>
        <taxon>Pseudomonas</taxon>
    </lineage>
</organism>
<gene>
    <name evidence="5" type="ORF">PSH57_14645</name>
</gene>
<dbReference type="SUPFAM" id="SSF51621">
    <property type="entry name" value="Phosphoenolpyruvate/pyruvate domain"/>
    <property type="match status" value="1"/>
</dbReference>